<protein>
    <submittedName>
        <fullName evidence="3">Uncharacterized protein</fullName>
    </submittedName>
</protein>
<keyword evidence="2" id="KW-1133">Transmembrane helix</keyword>
<evidence type="ECO:0000313" key="4">
    <source>
        <dbReference type="Proteomes" id="UP000620046"/>
    </source>
</evidence>
<organism evidence="3 4">
    <name type="scientific">Dyella nitratireducens</name>
    <dbReference type="NCBI Taxonomy" id="1849580"/>
    <lineage>
        <taxon>Bacteria</taxon>
        <taxon>Pseudomonadati</taxon>
        <taxon>Pseudomonadota</taxon>
        <taxon>Gammaproteobacteria</taxon>
        <taxon>Lysobacterales</taxon>
        <taxon>Rhodanobacteraceae</taxon>
        <taxon>Dyella</taxon>
    </lineage>
</organism>
<evidence type="ECO:0000256" key="1">
    <source>
        <dbReference type="SAM" id="MobiDB-lite"/>
    </source>
</evidence>
<evidence type="ECO:0000256" key="2">
    <source>
        <dbReference type="SAM" id="Phobius"/>
    </source>
</evidence>
<evidence type="ECO:0000313" key="3">
    <source>
        <dbReference type="EMBL" id="GGA47308.1"/>
    </source>
</evidence>
<keyword evidence="2" id="KW-0812">Transmembrane</keyword>
<keyword evidence="2" id="KW-0472">Membrane</keyword>
<comment type="caution">
    <text evidence="3">The sequence shown here is derived from an EMBL/GenBank/DDBJ whole genome shotgun (WGS) entry which is preliminary data.</text>
</comment>
<dbReference type="Proteomes" id="UP000620046">
    <property type="component" value="Unassembled WGS sequence"/>
</dbReference>
<proteinExistence type="predicted"/>
<feature type="transmembrane region" description="Helical" evidence="2">
    <location>
        <begin position="16"/>
        <end position="33"/>
    </location>
</feature>
<dbReference type="EMBL" id="BMJA01000005">
    <property type="protein sequence ID" value="GGA47308.1"/>
    <property type="molecule type" value="Genomic_DNA"/>
</dbReference>
<gene>
    <name evidence="3" type="ORF">GCM10010981_40530</name>
</gene>
<accession>A0ABQ1GNJ2</accession>
<reference evidence="4" key="1">
    <citation type="journal article" date="2019" name="Int. J. Syst. Evol. Microbiol.">
        <title>The Global Catalogue of Microorganisms (GCM) 10K type strain sequencing project: providing services to taxonomists for standard genome sequencing and annotation.</title>
        <authorList>
            <consortium name="The Broad Institute Genomics Platform"/>
            <consortium name="The Broad Institute Genome Sequencing Center for Infectious Disease"/>
            <person name="Wu L."/>
            <person name="Ma J."/>
        </authorList>
    </citation>
    <scope>NUCLEOTIDE SEQUENCE [LARGE SCALE GENOMIC DNA]</scope>
    <source>
        <strain evidence="4">CGMCC 1.15439</strain>
    </source>
</reference>
<feature type="region of interest" description="Disordered" evidence="1">
    <location>
        <begin position="106"/>
        <end position="126"/>
    </location>
</feature>
<dbReference type="RefSeq" id="WP_188797213.1">
    <property type="nucleotide sequence ID" value="NZ_BMJA01000005.1"/>
</dbReference>
<name>A0ABQ1GNJ2_9GAMM</name>
<keyword evidence="4" id="KW-1185">Reference proteome</keyword>
<sequence>MDTCQHSHRHVEIRAALAYAGLLGMLLSSLCFADGARIKQLSQLSAATASNINCTVATSALDQKWSGNRDNDPGKLGWCSDPVNASNNSSLSGHVLANASSNVGLNQTAGTGNMQSDSLAMGVSNP</sequence>